<sequence length="604" mass="64213">MLRSFFITTWVALQAAPSFAEASSSVVTDTGLVIDGLRSADGAVDAFLGIRYAEVVERFRPSRPVLASTREGPIDATRFGPICYQSLSPPADASPQSEDCLTLSVWRPAALAEGGASRAAVLVWIHGGGFVAGSGSKPAYDGAALAREQGVVVVTLNYRLGVFGFLAHGPDGAGGMEGIRDQIQALRWVRATIASFGGDPENVTVFGGSAGSVSVCLITVSPEAKGLFRRSIMQSGACVTGDVQPYSEEMGAAKAAQFYERAGAETIFDLANVTSSLIFQYSLGGAGVSEFRSPTIDRSLLPRHPRELYSEAGAIVARDILLGSNTYDDVTLLIFPPNAYVGMAFAFEATVKKSFPENYEAVLEAYSPEIHYGGNKVQALAQLKGDHAFKCPLRELAAMAADNIEGDVYLYNFGHLSIGDVAHSITQIGQVKDDTWASHTAEIPFVFGNLSYNHFGEVIPPYTPTTKDEELRSEVMNLWANFAKTGNPTADDSSTQDSGSLWTPVPPSLPAFSNLTSDVPVFLLKSGGSSMMETRGKRMQCSTFPEFAALRSSDGLFPMAAPTAAPTIDPPEDPESSAYTTVGSSGLILNLVMLACIVIFTHGN</sequence>
<dbReference type="InterPro" id="IPR002018">
    <property type="entry name" value="CarbesteraseB"/>
</dbReference>
<dbReference type="PANTHER" id="PTHR43918:SF4">
    <property type="entry name" value="CARBOXYLIC ESTER HYDROLASE"/>
    <property type="match status" value="1"/>
</dbReference>
<keyword evidence="2 4" id="KW-0378">Hydrolase</keyword>
<dbReference type="InterPro" id="IPR029058">
    <property type="entry name" value="AB_hydrolase_fold"/>
</dbReference>
<keyword evidence="5" id="KW-1133">Transmembrane helix</keyword>
<dbReference type="AlphaFoldDB" id="A0A7S1BI28"/>
<keyword evidence="4" id="KW-0732">Signal</keyword>
<protein>
    <recommendedName>
        <fullName evidence="4">Carboxylic ester hydrolase</fullName>
        <ecNumber evidence="4">3.1.1.-</ecNumber>
    </recommendedName>
</protein>
<keyword evidence="5" id="KW-0472">Membrane</keyword>
<evidence type="ECO:0000259" key="6">
    <source>
        <dbReference type="Pfam" id="PF00135"/>
    </source>
</evidence>
<evidence type="ECO:0000313" key="7">
    <source>
        <dbReference type="EMBL" id="CAD8888173.1"/>
    </source>
</evidence>
<comment type="similarity">
    <text evidence="1 4">Belongs to the type-B carboxylesterase/lipase family.</text>
</comment>
<organism evidence="7">
    <name type="scientific">Corethron hystrix</name>
    <dbReference type="NCBI Taxonomy" id="216773"/>
    <lineage>
        <taxon>Eukaryota</taxon>
        <taxon>Sar</taxon>
        <taxon>Stramenopiles</taxon>
        <taxon>Ochrophyta</taxon>
        <taxon>Bacillariophyta</taxon>
        <taxon>Coscinodiscophyceae</taxon>
        <taxon>Corethrophycidae</taxon>
        <taxon>Corethrales</taxon>
        <taxon>Corethraceae</taxon>
        <taxon>Corethron</taxon>
    </lineage>
</organism>
<dbReference type="GO" id="GO:0003990">
    <property type="term" value="F:acetylcholinesterase activity"/>
    <property type="evidence" value="ECO:0007669"/>
    <property type="project" value="TreeGrafter"/>
</dbReference>
<proteinExistence type="inferred from homology"/>
<feature type="transmembrane region" description="Helical" evidence="5">
    <location>
        <begin position="578"/>
        <end position="600"/>
    </location>
</feature>
<dbReference type="Pfam" id="PF00135">
    <property type="entry name" value="COesterase"/>
    <property type="match status" value="1"/>
</dbReference>
<reference evidence="7" key="1">
    <citation type="submission" date="2021-01" db="EMBL/GenBank/DDBJ databases">
        <authorList>
            <person name="Corre E."/>
            <person name="Pelletier E."/>
            <person name="Niang G."/>
            <person name="Scheremetjew M."/>
            <person name="Finn R."/>
            <person name="Kale V."/>
            <person name="Holt S."/>
            <person name="Cochrane G."/>
            <person name="Meng A."/>
            <person name="Brown T."/>
            <person name="Cohen L."/>
        </authorList>
    </citation>
    <scope>NUCLEOTIDE SEQUENCE</scope>
    <source>
        <strain evidence="7">308</strain>
    </source>
</reference>
<evidence type="ECO:0000256" key="5">
    <source>
        <dbReference type="SAM" id="Phobius"/>
    </source>
</evidence>
<name>A0A7S1BI28_9STRA</name>
<dbReference type="SUPFAM" id="SSF53474">
    <property type="entry name" value="alpha/beta-Hydrolases"/>
    <property type="match status" value="1"/>
</dbReference>
<dbReference type="EMBL" id="HBFR01021336">
    <property type="protein sequence ID" value="CAD8888173.1"/>
    <property type="molecule type" value="Transcribed_RNA"/>
</dbReference>
<keyword evidence="5" id="KW-0812">Transmembrane</keyword>
<keyword evidence="3" id="KW-1015">Disulfide bond</keyword>
<dbReference type="EC" id="3.1.1.-" evidence="4"/>
<dbReference type="GO" id="GO:0006581">
    <property type="term" value="P:acetylcholine catabolic process"/>
    <property type="evidence" value="ECO:0007669"/>
    <property type="project" value="TreeGrafter"/>
</dbReference>
<dbReference type="Gene3D" id="3.40.50.1820">
    <property type="entry name" value="alpha/beta hydrolase"/>
    <property type="match status" value="1"/>
</dbReference>
<evidence type="ECO:0000256" key="3">
    <source>
        <dbReference type="ARBA" id="ARBA00023157"/>
    </source>
</evidence>
<dbReference type="PROSITE" id="PS00941">
    <property type="entry name" value="CARBOXYLESTERASE_B_2"/>
    <property type="match status" value="1"/>
</dbReference>
<dbReference type="InterPro" id="IPR050654">
    <property type="entry name" value="AChE-related_enzymes"/>
</dbReference>
<dbReference type="InterPro" id="IPR000997">
    <property type="entry name" value="Cholinesterase"/>
</dbReference>
<dbReference type="GO" id="GO:0019695">
    <property type="term" value="P:choline metabolic process"/>
    <property type="evidence" value="ECO:0007669"/>
    <property type="project" value="TreeGrafter"/>
</dbReference>
<gene>
    <name evidence="7" type="ORF">CHYS00102_LOCUS15371</name>
</gene>
<feature type="chain" id="PRO_5031599971" description="Carboxylic ester hydrolase" evidence="4">
    <location>
        <begin position="23"/>
        <end position="604"/>
    </location>
</feature>
<evidence type="ECO:0000256" key="2">
    <source>
        <dbReference type="ARBA" id="ARBA00022801"/>
    </source>
</evidence>
<dbReference type="InterPro" id="IPR019819">
    <property type="entry name" value="Carboxylesterase_B_CS"/>
</dbReference>
<accession>A0A7S1BI28</accession>
<feature type="domain" description="Carboxylesterase type B" evidence="6">
    <location>
        <begin position="26"/>
        <end position="505"/>
    </location>
</feature>
<evidence type="ECO:0000256" key="4">
    <source>
        <dbReference type="RuleBase" id="RU361235"/>
    </source>
</evidence>
<dbReference type="GO" id="GO:0005886">
    <property type="term" value="C:plasma membrane"/>
    <property type="evidence" value="ECO:0007669"/>
    <property type="project" value="TreeGrafter"/>
</dbReference>
<dbReference type="InterPro" id="IPR019826">
    <property type="entry name" value="Carboxylesterase_B_AS"/>
</dbReference>
<dbReference type="PRINTS" id="PR00878">
    <property type="entry name" value="CHOLNESTRASE"/>
</dbReference>
<dbReference type="PROSITE" id="PS00122">
    <property type="entry name" value="CARBOXYLESTERASE_B_1"/>
    <property type="match status" value="1"/>
</dbReference>
<evidence type="ECO:0000256" key="1">
    <source>
        <dbReference type="ARBA" id="ARBA00005964"/>
    </source>
</evidence>
<feature type="signal peptide" evidence="4">
    <location>
        <begin position="1"/>
        <end position="22"/>
    </location>
</feature>
<dbReference type="GO" id="GO:0005615">
    <property type="term" value="C:extracellular space"/>
    <property type="evidence" value="ECO:0007669"/>
    <property type="project" value="TreeGrafter"/>
</dbReference>
<dbReference type="PANTHER" id="PTHR43918">
    <property type="entry name" value="ACETYLCHOLINESTERASE"/>
    <property type="match status" value="1"/>
</dbReference>